<dbReference type="EMBL" id="CP070499">
    <property type="protein sequence ID" value="QSB14570.1"/>
    <property type="molecule type" value="Genomic_DNA"/>
</dbReference>
<sequence>MRTATRGPVTVTLSPDGEVTISVSLRDGHDCVATDAGTARNLRDALTAVLGGGDAHVSQGIDVVKPGSTVIGYRADRI</sequence>
<organism evidence="1 2">
    <name type="scientific">Natronosporangium hydrolyticum</name>
    <dbReference type="NCBI Taxonomy" id="2811111"/>
    <lineage>
        <taxon>Bacteria</taxon>
        <taxon>Bacillati</taxon>
        <taxon>Actinomycetota</taxon>
        <taxon>Actinomycetes</taxon>
        <taxon>Micromonosporales</taxon>
        <taxon>Micromonosporaceae</taxon>
        <taxon>Natronosporangium</taxon>
    </lineage>
</organism>
<accession>A0A895YKE1</accession>
<dbReference type="Proteomes" id="UP000662857">
    <property type="component" value="Chromosome"/>
</dbReference>
<name>A0A895YKE1_9ACTN</name>
<dbReference type="KEGG" id="nhy:JQS43_24370"/>
<evidence type="ECO:0000313" key="1">
    <source>
        <dbReference type="EMBL" id="QSB14570.1"/>
    </source>
</evidence>
<proteinExistence type="predicted"/>
<protein>
    <recommendedName>
        <fullName evidence="3">DUF2997 domain-containing protein</fullName>
    </recommendedName>
</protein>
<gene>
    <name evidence="1" type="ORF">JQS43_24370</name>
</gene>
<keyword evidence="2" id="KW-1185">Reference proteome</keyword>
<evidence type="ECO:0008006" key="3">
    <source>
        <dbReference type="Google" id="ProtNLM"/>
    </source>
</evidence>
<dbReference type="RefSeq" id="WP_239676711.1">
    <property type="nucleotide sequence ID" value="NZ_CP070499.1"/>
</dbReference>
<dbReference type="AlphaFoldDB" id="A0A895YKE1"/>
<reference evidence="1" key="1">
    <citation type="submission" date="2021-02" db="EMBL/GenBank/DDBJ databases">
        <title>Natrosporangium hydrolyticum gen. nov., sp. nov, a haloalkaliphilic actinobacterium from a soda solonchak soil.</title>
        <authorList>
            <person name="Sorokin D.Y."/>
            <person name="Khijniak T.V."/>
            <person name="Zakharycheva A.P."/>
            <person name="Boueva O.V."/>
            <person name="Ariskina E.V."/>
            <person name="Hahnke R.L."/>
            <person name="Bunk B."/>
            <person name="Sproer C."/>
            <person name="Schumann P."/>
            <person name="Evtushenko L.I."/>
            <person name="Kublanov I.V."/>
        </authorList>
    </citation>
    <scope>NUCLEOTIDE SEQUENCE</scope>
    <source>
        <strain evidence="1">DSM 106523</strain>
    </source>
</reference>
<evidence type="ECO:0000313" key="2">
    <source>
        <dbReference type="Proteomes" id="UP000662857"/>
    </source>
</evidence>